<name>A0A931II78_9NOCA</name>
<protein>
    <submittedName>
        <fullName evidence="2">Peptide synthetase</fullName>
    </submittedName>
</protein>
<dbReference type="SUPFAM" id="SSF52777">
    <property type="entry name" value="CoA-dependent acyltransferases"/>
    <property type="match status" value="2"/>
</dbReference>
<dbReference type="EMBL" id="JADMLG010000015">
    <property type="protein sequence ID" value="MBH0780482.1"/>
    <property type="molecule type" value="Genomic_DNA"/>
</dbReference>
<organism evidence="2 3">
    <name type="scientific">Nocardia bovistercoris</name>
    <dbReference type="NCBI Taxonomy" id="2785916"/>
    <lineage>
        <taxon>Bacteria</taxon>
        <taxon>Bacillati</taxon>
        <taxon>Actinomycetota</taxon>
        <taxon>Actinomycetes</taxon>
        <taxon>Mycobacteriales</taxon>
        <taxon>Nocardiaceae</taxon>
        <taxon>Nocardia</taxon>
    </lineage>
</organism>
<proteinExistence type="predicted"/>
<dbReference type="Proteomes" id="UP000655751">
    <property type="component" value="Unassembled WGS sequence"/>
</dbReference>
<dbReference type="GO" id="GO:0005737">
    <property type="term" value="C:cytoplasm"/>
    <property type="evidence" value="ECO:0007669"/>
    <property type="project" value="TreeGrafter"/>
</dbReference>
<dbReference type="PANTHER" id="PTHR45527">
    <property type="entry name" value="NONRIBOSOMAL PEPTIDE SYNTHETASE"/>
    <property type="match status" value="1"/>
</dbReference>
<dbReference type="GO" id="GO:0008610">
    <property type="term" value="P:lipid biosynthetic process"/>
    <property type="evidence" value="ECO:0007669"/>
    <property type="project" value="UniProtKB-ARBA"/>
</dbReference>
<dbReference type="InterPro" id="IPR001242">
    <property type="entry name" value="Condensation_dom"/>
</dbReference>
<dbReference type="Pfam" id="PF00668">
    <property type="entry name" value="Condensation"/>
    <property type="match status" value="1"/>
</dbReference>
<keyword evidence="3" id="KW-1185">Reference proteome</keyword>
<dbReference type="Gene3D" id="3.30.559.30">
    <property type="entry name" value="Nonribosomal peptide synthetase, condensation domain"/>
    <property type="match status" value="1"/>
</dbReference>
<dbReference type="AlphaFoldDB" id="A0A931II78"/>
<dbReference type="GO" id="GO:0003824">
    <property type="term" value="F:catalytic activity"/>
    <property type="evidence" value="ECO:0007669"/>
    <property type="project" value="InterPro"/>
</dbReference>
<sequence length="469" mass="50853">MNKLTEPRLELMRRRLAAIGGDHASAETVAAPTRPGGFGVAENRMWRIYQLDPESVSHNIALVLEFGDGYTAESVVAAFELLIREADVLGSIVALDTDGVPHRTPHRPHGRWIESGALWEWGVHGIPPLTDIHTAAQTLACTPFRLTHEPPVRARVHGRPRGATMILVVHHLAVDDTSWPLLLGALLSGAWPDLPDTAPTTDHDPAALERALRHARRTWAAEDVRFPLTDSLPTIDPAQSWLSPMEDGEGTRLTRTLEPDHVTALDSVSRELGATVNAVLVGLCALGVYAITGAADHVLLVPTDNRRPGARPDRVGYSGNIVPMRFAFDPNASVREAMRRAVSVVYDSMEFATVDYGAILTAIRRAGGRFPVAEIMASVRNAPLRNVPTPHGSLVTCESVSHGLANYPLTLTFEIRPDDSVRLEVDYRNDVCTADFAERAASILTALVARTPAALGHSLSELVRAAEPT</sequence>
<comment type="caution">
    <text evidence="2">The sequence shown here is derived from an EMBL/GenBank/DDBJ whole genome shotgun (WGS) entry which is preliminary data.</text>
</comment>
<dbReference type="RefSeq" id="WP_196152785.1">
    <property type="nucleotide sequence ID" value="NZ_JADMLG010000015.1"/>
</dbReference>
<dbReference type="PANTHER" id="PTHR45527:SF1">
    <property type="entry name" value="FATTY ACID SYNTHASE"/>
    <property type="match status" value="1"/>
</dbReference>
<gene>
    <name evidence="2" type="ORF">IT779_29835</name>
</gene>
<reference evidence="2" key="1">
    <citation type="submission" date="2020-11" db="EMBL/GenBank/DDBJ databases">
        <title>Nocardia NEAU-351.nov., a novel actinomycete isolated from the cow dung.</title>
        <authorList>
            <person name="Zhang X."/>
        </authorList>
    </citation>
    <scope>NUCLEOTIDE SEQUENCE</scope>
    <source>
        <strain evidence="2">NEAU-351</strain>
    </source>
</reference>
<accession>A0A931II78</accession>
<dbReference type="GO" id="GO:0031177">
    <property type="term" value="F:phosphopantetheine binding"/>
    <property type="evidence" value="ECO:0007669"/>
    <property type="project" value="TreeGrafter"/>
</dbReference>
<feature type="domain" description="Condensation" evidence="1">
    <location>
        <begin position="43"/>
        <end position="459"/>
    </location>
</feature>
<dbReference type="InterPro" id="IPR023213">
    <property type="entry name" value="CAT-like_dom_sf"/>
</dbReference>
<evidence type="ECO:0000259" key="1">
    <source>
        <dbReference type="Pfam" id="PF00668"/>
    </source>
</evidence>
<dbReference type="GO" id="GO:0044550">
    <property type="term" value="P:secondary metabolite biosynthetic process"/>
    <property type="evidence" value="ECO:0007669"/>
    <property type="project" value="TreeGrafter"/>
</dbReference>
<evidence type="ECO:0000313" key="3">
    <source>
        <dbReference type="Proteomes" id="UP000655751"/>
    </source>
</evidence>
<dbReference type="GO" id="GO:0043041">
    <property type="term" value="P:amino acid activation for nonribosomal peptide biosynthetic process"/>
    <property type="evidence" value="ECO:0007669"/>
    <property type="project" value="TreeGrafter"/>
</dbReference>
<evidence type="ECO:0000313" key="2">
    <source>
        <dbReference type="EMBL" id="MBH0780482.1"/>
    </source>
</evidence>
<dbReference type="Gene3D" id="3.30.559.10">
    <property type="entry name" value="Chloramphenicol acetyltransferase-like domain"/>
    <property type="match status" value="1"/>
</dbReference>